<dbReference type="EMBL" id="ML996109">
    <property type="protein sequence ID" value="KAF2738410.1"/>
    <property type="molecule type" value="Genomic_DNA"/>
</dbReference>
<dbReference type="InterPro" id="IPR001129">
    <property type="entry name" value="Membr-assoc_MAPEG"/>
</dbReference>
<comment type="caution">
    <text evidence="6">The sequence shown here is derived from an EMBL/GenBank/DDBJ whole genome shotgun (WGS) entry which is preliminary data.</text>
</comment>
<sequence length="150" mass="16836">MDLNYSLYTIPIYWIMAIAPHAYASKLVREANNNKWNNANPRSTVHHDQISKSVPSDVFAKYERAEAAHKNSMENAPLFIGAVLAGNLARLQPSFLNLALGTYLGFRVVYLAAYINTTTQKYSYLRSLLWATSTGLLFYVFVKAGNQLAL</sequence>
<keyword evidence="2 5" id="KW-0812">Transmembrane</keyword>
<dbReference type="AlphaFoldDB" id="A0A9P4R5C6"/>
<evidence type="ECO:0000256" key="1">
    <source>
        <dbReference type="ARBA" id="ARBA00004370"/>
    </source>
</evidence>
<comment type="subcellular location">
    <subcellularLocation>
        <location evidence="1">Membrane</location>
    </subcellularLocation>
</comment>
<dbReference type="PANTHER" id="PTHR35371">
    <property type="entry name" value="INNER MEMBRANE PROTEIN"/>
    <property type="match status" value="1"/>
</dbReference>
<evidence type="ECO:0000256" key="5">
    <source>
        <dbReference type="SAM" id="Phobius"/>
    </source>
</evidence>
<evidence type="ECO:0000256" key="3">
    <source>
        <dbReference type="ARBA" id="ARBA00022989"/>
    </source>
</evidence>
<name>A0A9P4R5C6_9PLEO</name>
<gene>
    <name evidence="6" type="ORF">EJ04DRAFT_52365</name>
</gene>
<evidence type="ECO:0000313" key="7">
    <source>
        <dbReference type="Proteomes" id="UP000799444"/>
    </source>
</evidence>
<evidence type="ECO:0000256" key="2">
    <source>
        <dbReference type="ARBA" id="ARBA00022692"/>
    </source>
</evidence>
<keyword evidence="4 5" id="KW-0472">Membrane</keyword>
<dbReference type="OrthoDB" id="2122304at2759"/>
<protein>
    <submittedName>
        <fullName evidence="6">Uncharacterized protein</fullName>
    </submittedName>
</protein>
<feature type="transmembrane region" description="Helical" evidence="5">
    <location>
        <begin position="6"/>
        <end position="24"/>
    </location>
</feature>
<organism evidence="6 7">
    <name type="scientific">Polyplosphaeria fusca</name>
    <dbReference type="NCBI Taxonomy" id="682080"/>
    <lineage>
        <taxon>Eukaryota</taxon>
        <taxon>Fungi</taxon>
        <taxon>Dikarya</taxon>
        <taxon>Ascomycota</taxon>
        <taxon>Pezizomycotina</taxon>
        <taxon>Dothideomycetes</taxon>
        <taxon>Pleosporomycetidae</taxon>
        <taxon>Pleosporales</taxon>
        <taxon>Tetraplosphaeriaceae</taxon>
        <taxon>Polyplosphaeria</taxon>
    </lineage>
</organism>
<dbReference type="SUPFAM" id="SSF161084">
    <property type="entry name" value="MAPEG domain-like"/>
    <property type="match status" value="1"/>
</dbReference>
<evidence type="ECO:0000313" key="6">
    <source>
        <dbReference type="EMBL" id="KAF2738410.1"/>
    </source>
</evidence>
<keyword evidence="3 5" id="KW-1133">Transmembrane helix</keyword>
<dbReference type="InterPro" id="IPR023352">
    <property type="entry name" value="MAPEG-like_dom_sf"/>
</dbReference>
<dbReference type="GO" id="GO:0016020">
    <property type="term" value="C:membrane"/>
    <property type="evidence" value="ECO:0007669"/>
    <property type="project" value="UniProtKB-SubCell"/>
</dbReference>
<feature type="transmembrane region" description="Helical" evidence="5">
    <location>
        <begin position="95"/>
        <end position="116"/>
    </location>
</feature>
<dbReference type="Gene3D" id="1.20.120.550">
    <property type="entry name" value="Membrane associated eicosanoid/glutathione metabolism-like domain"/>
    <property type="match status" value="1"/>
</dbReference>
<dbReference type="Proteomes" id="UP000799444">
    <property type="component" value="Unassembled WGS sequence"/>
</dbReference>
<evidence type="ECO:0000256" key="4">
    <source>
        <dbReference type="ARBA" id="ARBA00023136"/>
    </source>
</evidence>
<accession>A0A9P4R5C6</accession>
<reference evidence="6" key="1">
    <citation type="journal article" date="2020" name="Stud. Mycol.">
        <title>101 Dothideomycetes genomes: a test case for predicting lifestyles and emergence of pathogens.</title>
        <authorList>
            <person name="Haridas S."/>
            <person name="Albert R."/>
            <person name="Binder M."/>
            <person name="Bloem J."/>
            <person name="Labutti K."/>
            <person name="Salamov A."/>
            <person name="Andreopoulos B."/>
            <person name="Baker S."/>
            <person name="Barry K."/>
            <person name="Bills G."/>
            <person name="Bluhm B."/>
            <person name="Cannon C."/>
            <person name="Castanera R."/>
            <person name="Culley D."/>
            <person name="Daum C."/>
            <person name="Ezra D."/>
            <person name="Gonzalez J."/>
            <person name="Henrissat B."/>
            <person name="Kuo A."/>
            <person name="Liang C."/>
            <person name="Lipzen A."/>
            <person name="Lutzoni F."/>
            <person name="Magnuson J."/>
            <person name="Mondo S."/>
            <person name="Nolan M."/>
            <person name="Ohm R."/>
            <person name="Pangilinan J."/>
            <person name="Park H.-J."/>
            <person name="Ramirez L."/>
            <person name="Alfaro M."/>
            <person name="Sun H."/>
            <person name="Tritt A."/>
            <person name="Yoshinaga Y."/>
            <person name="Zwiers L.-H."/>
            <person name="Turgeon B."/>
            <person name="Goodwin S."/>
            <person name="Spatafora J."/>
            <person name="Crous P."/>
            <person name="Grigoriev I."/>
        </authorList>
    </citation>
    <scope>NUCLEOTIDE SEQUENCE</scope>
    <source>
        <strain evidence="6">CBS 125425</strain>
    </source>
</reference>
<dbReference type="PANTHER" id="PTHR35371:SF1">
    <property type="entry name" value="BLR7753 PROTEIN"/>
    <property type="match status" value="1"/>
</dbReference>
<dbReference type="Pfam" id="PF01124">
    <property type="entry name" value="MAPEG"/>
    <property type="match status" value="1"/>
</dbReference>
<keyword evidence="7" id="KW-1185">Reference proteome</keyword>
<proteinExistence type="predicted"/>
<feature type="transmembrane region" description="Helical" evidence="5">
    <location>
        <begin position="122"/>
        <end position="142"/>
    </location>
</feature>